<evidence type="ECO:0000313" key="1">
    <source>
        <dbReference type="EMBL" id="SPD73166.1"/>
    </source>
</evidence>
<organism evidence="1">
    <name type="scientific">uncultured Desulfobacterium sp</name>
    <dbReference type="NCBI Taxonomy" id="201089"/>
    <lineage>
        <taxon>Bacteria</taxon>
        <taxon>Pseudomonadati</taxon>
        <taxon>Thermodesulfobacteriota</taxon>
        <taxon>Desulfobacteria</taxon>
        <taxon>Desulfobacterales</taxon>
        <taxon>Desulfobacteriaceae</taxon>
        <taxon>Desulfobacterium</taxon>
        <taxon>environmental samples</taxon>
    </lineage>
</organism>
<reference evidence="1" key="1">
    <citation type="submission" date="2018-01" db="EMBL/GenBank/DDBJ databases">
        <authorList>
            <person name="Regsiter A."/>
            <person name="William W."/>
        </authorList>
    </citation>
    <scope>NUCLEOTIDE SEQUENCE</scope>
    <source>
        <strain evidence="1">TRIP AH-1</strain>
    </source>
</reference>
<dbReference type="InterPro" id="IPR053158">
    <property type="entry name" value="CapK_Type1_Caps_Biosynth"/>
</dbReference>
<gene>
    <name evidence="1" type="ORF">PITCH_A1710015</name>
</gene>
<sequence>MFRGKIQELSYVLRGDRRYEYFKALKQNMFVSRDELIHIQNMSIQKLVQHAYHSTKYYRKIFDSCGIRPEDIREANNLSSLPLLSKSIVKENLDSLKSNDFFSNNLFIVFSGGSTGNQAVIYKSPYYEQMSRAASLRNNMIAGWNPEDRSVWIWGAPYEHEEIKGSLRAKLGIVINKRMLLNAYNYAKTDFPIWADSIRKFKPKIVYGYSSIIAEFSRYLIDNNIRFDTVKSVISTTEALTERSLIKDAFGCKVFDQYGSREILSIAIESEEGVMRVSDDTVVLNIGDDGEFMVTALHSYGFPLINYKIGDYGRVIRTLAVNDNVPFSCMSLVIGRTTDNFINKQQRKISSSALSTYMSSFNIPILEQQIIQNNCVNFVVNYVPGAGFDFEYYRGVVMKALYEYFGNDVYAQFNLVESIPIEKSGKKMMFKRNFAIEN</sequence>
<dbReference type="EMBL" id="OJIN01000081">
    <property type="protein sequence ID" value="SPD73166.1"/>
    <property type="molecule type" value="Genomic_DNA"/>
</dbReference>
<protein>
    <recommendedName>
        <fullName evidence="2">Phenylacetate-CoA ligase</fullName>
    </recommendedName>
</protein>
<dbReference type="SUPFAM" id="SSF56801">
    <property type="entry name" value="Acetyl-CoA synthetase-like"/>
    <property type="match status" value="1"/>
</dbReference>
<accession>A0A445MUL3</accession>
<dbReference type="InterPro" id="IPR042099">
    <property type="entry name" value="ANL_N_sf"/>
</dbReference>
<evidence type="ECO:0008006" key="2">
    <source>
        <dbReference type="Google" id="ProtNLM"/>
    </source>
</evidence>
<proteinExistence type="predicted"/>
<dbReference type="PANTHER" id="PTHR36932:SF1">
    <property type="entry name" value="CAPSULAR POLYSACCHARIDE BIOSYNTHESIS PROTEIN"/>
    <property type="match status" value="1"/>
</dbReference>
<dbReference type="AlphaFoldDB" id="A0A445MUL3"/>
<dbReference type="PANTHER" id="PTHR36932">
    <property type="entry name" value="CAPSULAR POLYSACCHARIDE BIOSYNTHESIS PROTEIN"/>
    <property type="match status" value="1"/>
</dbReference>
<dbReference type="Gene3D" id="3.40.50.12780">
    <property type="entry name" value="N-terminal domain of ligase-like"/>
    <property type="match status" value="1"/>
</dbReference>
<name>A0A445MUL3_9BACT</name>